<dbReference type="InterPro" id="IPR013078">
    <property type="entry name" value="His_Pase_superF_clade-1"/>
</dbReference>
<evidence type="ECO:0000313" key="1">
    <source>
        <dbReference type="EMBL" id="MVO79511.1"/>
    </source>
</evidence>
<dbReference type="AlphaFoldDB" id="A0A6I4J9H4"/>
<dbReference type="Gene3D" id="3.40.50.1240">
    <property type="entry name" value="Phosphoglycerate mutase-like"/>
    <property type="match status" value="1"/>
</dbReference>
<dbReference type="RefSeq" id="WP_157028447.1">
    <property type="nucleotide sequence ID" value="NZ_WQMS01000020.1"/>
</dbReference>
<reference evidence="1 2" key="1">
    <citation type="submission" date="2019-12" db="EMBL/GenBank/DDBJ databases">
        <authorList>
            <person name="Huq M.A."/>
        </authorList>
    </citation>
    <scope>NUCLEOTIDE SEQUENCE [LARGE SCALE GENOMIC DNA]</scope>
    <source>
        <strain evidence="1 2">MAH-20</strain>
    </source>
</reference>
<accession>A0A6I4J9H4</accession>
<keyword evidence="2" id="KW-1185">Reference proteome</keyword>
<evidence type="ECO:0000313" key="2">
    <source>
        <dbReference type="Proteomes" id="UP000441389"/>
    </source>
</evidence>
<proteinExistence type="predicted"/>
<dbReference type="SUPFAM" id="SSF53254">
    <property type="entry name" value="Phosphoglycerate mutase-like"/>
    <property type="match status" value="1"/>
</dbReference>
<dbReference type="InterPro" id="IPR029033">
    <property type="entry name" value="His_PPase_superfam"/>
</dbReference>
<gene>
    <name evidence="1" type="ORF">GON01_16385</name>
</gene>
<protein>
    <submittedName>
        <fullName evidence="1">Histidine phosphatase family protein</fullName>
    </submittedName>
</protein>
<sequence>MSTLIFVTHPEVVVDPATEVKRWHLRDVGVERMRLFARSDVVGDVTAVWASAETKAIEAAGLLAGWLGLPVLTCEALGENDRSSTGYLPSGEFDKMADAFFARPEESVRGWERAVDAQARIRTAVSGIIADHRGGDLAIIAHGGVGTLLLCSFLERPISRAADQPAQGYYWSATLPGPKVVHGWRPIAQHPKPA</sequence>
<dbReference type="EMBL" id="WQMS01000020">
    <property type="protein sequence ID" value="MVO79511.1"/>
    <property type="molecule type" value="Genomic_DNA"/>
</dbReference>
<dbReference type="Proteomes" id="UP000441389">
    <property type="component" value="Unassembled WGS sequence"/>
</dbReference>
<comment type="caution">
    <text evidence="1">The sequence shown here is derived from an EMBL/GenBank/DDBJ whole genome shotgun (WGS) entry which is preliminary data.</text>
</comment>
<organism evidence="1 2">
    <name type="scientific">Sphingomonas horti</name>
    <dbReference type="NCBI Taxonomy" id="2682842"/>
    <lineage>
        <taxon>Bacteria</taxon>
        <taxon>Pseudomonadati</taxon>
        <taxon>Pseudomonadota</taxon>
        <taxon>Alphaproteobacteria</taxon>
        <taxon>Sphingomonadales</taxon>
        <taxon>Sphingomonadaceae</taxon>
        <taxon>Sphingomonas</taxon>
    </lineage>
</organism>
<name>A0A6I4J9H4_9SPHN</name>
<dbReference type="Pfam" id="PF00300">
    <property type="entry name" value="His_Phos_1"/>
    <property type="match status" value="1"/>
</dbReference>